<reference evidence="3" key="2">
    <citation type="submission" date="2023-03" db="EMBL/GenBank/DDBJ databases">
        <authorList>
            <person name="Inwood S.N."/>
            <person name="Skelly J.G."/>
            <person name="Guhlin J."/>
            <person name="Harrop T.W.R."/>
            <person name="Goldson S.G."/>
            <person name="Dearden P.K."/>
        </authorList>
    </citation>
    <scope>NUCLEOTIDE SEQUENCE</scope>
    <source>
        <strain evidence="3">Lincoln</strain>
        <tissue evidence="3">Whole body</tissue>
    </source>
</reference>
<name>A0AA39G3S0_MICHY</name>
<feature type="compositionally biased region" description="Low complexity" evidence="1">
    <location>
        <begin position="280"/>
        <end position="289"/>
    </location>
</feature>
<dbReference type="AlphaFoldDB" id="A0AA39G3S0"/>
<comment type="caution">
    <text evidence="3">The sequence shown here is derived from an EMBL/GenBank/DDBJ whole genome shotgun (WGS) entry which is preliminary data.</text>
</comment>
<accession>A0AA39G3S0</accession>
<dbReference type="InterPro" id="IPR031600">
    <property type="entry name" value="DUF4706"/>
</dbReference>
<feature type="domain" description="DUF4706" evidence="2">
    <location>
        <begin position="12"/>
        <end position="120"/>
    </location>
</feature>
<sequence>MMSKSMSSIAEDYFCNLNPLAKRIGEDIKTTKDAYEELWNNLSLIEKNQAIDETIIQPEVALKYSNLSTVEFPKDLQEFYPKLRIQTGLKYILDETGSTLKWRDEHSGPFSFMTQSQMNLNLAGYSENSKLKNSSNYEESSSPHFASPIKMEHVSFESSLNDYSTASSNQVSFYQTSESYSDNAFKNINTNRLNNCASNDNTGNIFTKLINKTSIMKINNSPDDDLESLMPQKNIALINSHKNINISNNANKSAMNINLSNARPKSTDINESTALLETPSSYSSFQSSQTNQDDGIPKTGFEFLDNW</sequence>
<feature type="region of interest" description="Disordered" evidence="1">
    <location>
        <begin position="278"/>
        <end position="299"/>
    </location>
</feature>
<dbReference type="Proteomes" id="UP001168972">
    <property type="component" value="Unassembled WGS sequence"/>
</dbReference>
<dbReference type="EMBL" id="JAQQBR010000002">
    <property type="protein sequence ID" value="KAK0180967.1"/>
    <property type="molecule type" value="Genomic_DNA"/>
</dbReference>
<gene>
    <name evidence="3" type="ORF">PV327_003293</name>
</gene>
<evidence type="ECO:0000313" key="4">
    <source>
        <dbReference type="Proteomes" id="UP001168972"/>
    </source>
</evidence>
<dbReference type="PANTHER" id="PTHR34394:SF1">
    <property type="entry name" value="SIMILAR TO RIKEN CDNA 2310022B05"/>
    <property type="match status" value="1"/>
</dbReference>
<evidence type="ECO:0000256" key="1">
    <source>
        <dbReference type="SAM" id="MobiDB-lite"/>
    </source>
</evidence>
<protein>
    <recommendedName>
        <fullName evidence="2">DUF4706 domain-containing protein</fullName>
    </recommendedName>
</protein>
<dbReference type="PANTHER" id="PTHR34394">
    <property type="entry name" value="SIMILAR TO RIKEN CDNA 2310022B05"/>
    <property type="match status" value="1"/>
</dbReference>
<keyword evidence="4" id="KW-1185">Reference proteome</keyword>
<proteinExistence type="predicted"/>
<dbReference type="Pfam" id="PF15797">
    <property type="entry name" value="DUF4706"/>
    <property type="match status" value="1"/>
</dbReference>
<evidence type="ECO:0000259" key="2">
    <source>
        <dbReference type="Pfam" id="PF15797"/>
    </source>
</evidence>
<reference evidence="3" key="1">
    <citation type="journal article" date="2023" name="bioRxiv">
        <title>Scaffold-level genome assemblies of two parasitoid biocontrol wasps reveal the parthenogenesis mechanism and an associated novel virus.</title>
        <authorList>
            <person name="Inwood S."/>
            <person name="Skelly J."/>
            <person name="Guhlin J."/>
            <person name="Harrop T."/>
            <person name="Goldson S."/>
            <person name="Dearden P."/>
        </authorList>
    </citation>
    <scope>NUCLEOTIDE SEQUENCE</scope>
    <source>
        <strain evidence="3">Lincoln</strain>
        <tissue evidence="3">Whole body</tissue>
    </source>
</reference>
<evidence type="ECO:0000313" key="3">
    <source>
        <dbReference type="EMBL" id="KAK0180967.1"/>
    </source>
</evidence>
<organism evidence="3 4">
    <name type="scientific">Microctonus hyperodae</name>
    <name type="common">Parasitoid wasp</name>
    <dbReference type="NCBI Taxonomy" id="165561"/>
    <lineage>
        <taxon>Eukaryota</taxon>
        <taxon>Metazoa</taxon>
        <taxon>Ecdysozoa</taxon>
        <taxon>Arthropoda</taxon>
        <taxon>Hexapoda</taxon>
        <taxon>Insecta</taxon>
        <taxon>Pterygota</taxon>
        <taxon>Neoptera</taxon>
        <taxon>Endopterygota</taxon>
        <taxon>Hymenoptera</taxon>
        <taxon>Apocrita</taxon>
        <taxon>Ichneumonoidea</taxon>
        <taxon>Braconidae</taxon>
        <taxon>Euphorinae</taxon>
        <taxon>Microctonus</taxon>
    </lineage>
</organism>